<dbReference type="Proteomes" id="UP001189429">
    <property type="component" value="Unassembled WGS sequence"/>
</dbReference>
<protein>
    <submittedName>
        <fullName evidence="2">Uncharacterized protein</fullName>
    </submittedName>
</protein>
<comment type="caution">
    <text evidence="2">The sequence shown here is derived from an EMBL/GenBank/DDBJ whole genome shotgun (WGS) entry which is preliminary data.</text>
</comment>
<evidence type="ECO:0000313" key="3">
    <source>
        <dbReference type="Proteomes" id="UP001189429"/>
    </source>
</evidence>
<proteinExistence type="predicted"/>
<keyword evidence="3" id="KW-1185">Reference proteome</keyword>
<evidence type="ECO:0000256" key="1">
    <source>
        <dbReference type="SAM" id="MobiDB-lite"/>
    </source>
</evidence>
<reference evidence="2" key="1">
    <citation type="submission" date="2023-10" db="EMBL/GenBank/DDBJ databases">
        <authorList>
            <person name="Chen Y."/>
            <person name="Shah S."/>
            <person name="Dougan E. K."/>
            <person name="Thang M."/>
            <person name="Chan C."/>
        </authorList>
    </citation>
    <scope>NUCLEOTIDE SEQUENCE [LARGE SCALE GENOMIC DNA]</scope>
</reference>
<feature type="region of interest" description="Disordered" evidence="1">
    <location>
        <begin position="148"/>
        <end position="179"/>
    </location>
</feature>
<accession>A0ABN9X6C5</accession>
<feature type="region of interest" description="Disordered" evidence="1">
    <location>
        <begin position="102"/>
        <end position="124"/>
    </location>
</feature>
<dbReference type="EMBL" id="CAUYUJ010019882">
    <property type="protein sequence ID" value="CAK0894327.1"/>
    <property type="molecule type" value="Genomic_DNA"/>
</dbReference>
<organism evidence="2 3">
    <name type="scientific">Prorocentrum cordatum</name>
    <dbReference type="NCBI Taxonomy" id="2364126"/>
    <lineage>
        <taxon>Eukaryota</taxon>
        <taxon>Sar</taxon>
        <taxon>Alveolata</taxon>
        <taxon>Dinophyceae</taxon>
        <taxon>Prorocentrales</taxon>
        <taxon>Prorocentraceae</taxon>
        <taxon>Prorocentrum</taxon>
    </lineage>
</organism>
<sequence>MAVVELSRSLRHWRHRVRARSGRSLEALVHHRGGPATLQPDPARHPPDVCARLAGVTARAGYRDRPAQGLPPAPRGLARLLGLGAAGLSVAAGALRARASACESGGEERGRAGEQGDADEDDDFDFEFAKPPVAQVDLGLQVSVQLSRGSAAGHRRCGPGSSRARASPCRWSAAGRGTR</sequence>
<evidence type="ECO:0000313" key="2">
    <source>
        <dbReference type="EMBL" id="CAK0894327.1"/>
    </source>
</evidence>
<name>A0ABN9X6C5_9DINO</name>
<gene>
    <name evidence="2" type="ORF">PCOR1329_LOCUS73398</name>
</gene>